<dbReference type="Pfam" id="PF12801">
    <property type="entry name" value="Fer4_5"/>
    <property type="match status" value="3"/>
</dbReference>
<gene>
    <name evidence="9" type="ORF">TEMA_06870</name>
</gene>
<evidence type="ECO:0000256" key="1">
    <source>
        <dbReference type="ARBA" id="ARBA00022448"/>
    </source>
</evidence>
<dbReference type="EMBL" id="CP101637">
    <property type="protein sequence ID" value="WMT80371.1"/>
    <property type="molecule type" value="Genomic_DNA"/>
</dbReference>
<reference evidence="9 10" key="1">
    <citation type="submission" date="2022-07" db="EMBL/GenBank/DDBJ databases">
        <title>Genome sequence of Terrisporobacter mayombei DSM6539.</title>
        <authorList>
            <person name="Boeer T."/>
            <person name="Bengelsdorf F.R."/>
            <person name="Daniel R."/>
            <person name="Poehlein A."/>
        </authorList>
    </citation>
    <scope>NUCLEOTIDE SEQUENCE [LARGE SCALE GENOMIC DNA]</scope>
    <source>
        <strain evidence="9 10">DSM 6539</strain>
    </source>
</reference>
<evidence type="ECO:0000256" key="6">
    <source>
        <dbReference type="ARBA" id="ARBA00023014"/>
    </source>
</evidence>
<dbReference type="PANTHER" id="PTHR30176:SF3">
    <property type="entry name" value="FERREDOXIN-TYPE PROTEIN NAPH"/>
    <property type="match status" value="1"/>
</dbReference>
<accession>A0ABY9PYG5</accession>
<evidence type="ECO:0000256" key="3">
    <source>
        <dbReference type="ARBA" id="ARBA00022723"/>
    </source>
</evidence>
<keyword evidence="3" id="KW-0479">Metal-binding</keyword>
<evidence type="ECO:0000256" key="5">
    <source>
        <dbReference type="ARBA" id="ARBA00023004"/>
    </source>
</evidence>
<dbReference type="PANTHER" id="PTHR30176">
    <property type="entry name" value="FERREDOXIN-TYPE PROTEIN NAPH"/>
    <property type="match status" value="1"/>
</dbReference>
<keyword evidence="5" id="KW-0408">Iron</keyword>
<keyword evidence="4" id="KW-0249">Electron transport</keyword>
<dbReference type="Proteomes" id="UP001235030">
    <property type="component" value="Chromosome"/>
</dbReference>
<dbReference type="InterPro" id="IPR017896">
    <property type="entry name" value="4Fe4S_Fe-S-bd"/>
</dbReference>
<keyword evidence="7" id="KW-0812">Transmembrane</keyword>
<evidence type="ECO:0000313" key="9">
    <source>
        <dbReference type="EMBL" id="WMT80371.1"/>
    </source>
</evidence>
<feature type="domain" description="4Fe-4S ferredoxin-type" evidence="8">
    <location>
        <begin position="246"/>
        <end position="275"/>
    </location>
</feature>
<dbReference type="Pfam" id="PF12837">
    <property type="entry name" value="Fer4_6"/>
    <property type="match status" value="1"/>
</dbReference>
<feature type="transmembrane region" description="Helical" evidence="7">
    <location>
        <begin position="121"/>
        <end position="138"/>
    </location>
</feature>
<keyword evidence="7" id="KW-1133">Transmembrane helix</keyword>
<dbReference type="SUPFAM" id="SSF54862">
    <property type="entry name" value="4Fe-4S ferredoxins"/>
    <property type="match status" value="1"/>
</dbReference>
<keyword evidence="1" id="KW-0813">Transport</keyword>
<organism evidence="9 10">
    <name type="scientific">Terrisporobacter mayombei</name>
    <dbReference type="NCBI Taxonomy" id="1541"/>
    <lineage>
        <taxon>Bacteria</taxon>
        <taxon>Bacillati</taxon>
        <taxon>Bacillota</taxon>
        <taxon>Clostridia</taxon>
        <taxon>Peptostreptococcales</taxon>
        <taxon>Peptostreptococcaceae</taxon>
        <taxon>Terrisporobacter</taxon>
    </lineage>
</organism>
<feature type="domain" description="4Fe-4S ferredoxin-type" evidence="8">
    <location>
        <begin position="221"/>
        <end position="244"/>
    </location>
</feature>
<keyword evidence="2" id="KW-0004">4Fe-4S</keyword>
<evidence type="ECO:0000259" key="8">
    <source>
        <dbReference type="PROSITE" id="PS51379"/>
    </source>
</evidence>
<keyword evidence="7" id="KW-0472">Membrane</keyword>
<dbReference type="RefSeq" id="WP_228104622.1">
    <property type="nucleotide sequence ID" value="NZ_CP101637.1"/>
</dbReference>
<dbReference type="InterPro" id="IPR051684">
    <property type="entry name" value="Electron_Trans/Redox"/>
</dbReference>
<name>A0ABY9PYG5_9FIRM</name>
<evidence type="ECO:0000256" key="2">
    <source>
        <dbReference type="ARBA" id="ARBA00022485"/>
    </source>
</evidence>
<evidence type="ECO:0000256" key="7">
    <source>
        <dbReference type="SAM" id="Phobius"/>
    </source>
</evidence>
<keyword evidence="10" id="KW-1185">Reference proteome</keyword>
<dbReference type="PROSITE" id="PS51379">
    <property type="entry name" value="4FE4S_FER_2"/>
    <property type="match status" value="2"/>
</dbReference>
<feature type="transmembrane region" description="Helical" evidence="7">
    <location>
        <begin position="68"/>
        <end position="101"/>
    </location>
</feature>
<sequence length="290" mass="32664">MNKRNWIQLLVAVFSNGYIRGFLEGKIYTGSGKYLCVPGLNCYSCPGALGACPIGAVQSVLGNRDYKMTYYAVGLISLFGILFGRFICGFLCPFGFVQDLLHKIPVKKITIPRKLDQKMRYLKYIILLVFVLILPVVLTNQYGMGMPHFCKWICPAGTLEGAVPLLLTNPSLRGAVGILFQWKMLILFIIVLLSTMIYRPFCKYICPLGALYGLFQKVSFYQMSVDYTKCNGCGKCEKTCKMQVDIRKSINSPECIRCGECKKVCHKNAISSGWKGNERRETELICEKKV</sequence>
<feature type="transmembrane region" description="Helical" evidence="7">
    <location>
        <begin position="35"/>
        <end position="56"/>
    </location>
</feature>
<protein>
    <recommendedName>
        <fullName evidence="8">4Fe-4S ferredoxin-type domain-containing protein</fullName>
    </recommendedName>
</protein>
<proteinExistence type="predicted"/>
<dbReference type="Gene3D" id="3.30.70.20">
    <property type="match status" value="1"/>
</dbReference>
<evidence type="ECO:0000256" key="4">
    <source>
        <dbReference type="ARBA" id="ARBA00022982"/>
    </source>
</evidence>
<feature type="transmembrane region" description="Helical" evidence="7">
    <location>
        <begin position="175"/>
        <end position="198"/>
    </location>
</feature>
<evidence type="ECO:0000313" key="10">
    <source>
        <dbReference type="Proteomes" id="UP001235030"/>
    </source>
</evidence>
<keyword evidence="6" id="KW-0411">Iron-sulfur</keyword>